<evidence type="ECO:0000256" key="3">
    <source>
        <dbReference type="SAM" id="MobiDB-lite"/>
    </source>
</evidence>
<evidence type="ECO:0000313" key="4">
    <source>
        <dbReference type="EMBL" id="CAD58652.1"/>
    </source>
</evidence>
<comment type="similarity">
    <text evidence="1">Belongs to the THEM6 family.</text>
</comment>
<dbReference type="Gene3D" id="3.10.129.10">
    <property type="entry name" value="Hotdog Thioesterase"/>
    <property type="match status" value="1"/>
</dbReference>
<dbReference type="InterPro" id="IPR051490">
    <property type="entry name" value="THEM6_lcsJ_thioesterase"/>
</dbReference>
<dbReference type="PANTHER" id="PTHR12475">
    <property type="match status" value="1"/>
</dbReference>
<gene>
    <name evidence="4" type="primary">mscp-l</name>
</gene>
<protein>
    <recommendedName>
        <fullName evidence="2">Protein THEM6</fullName>
    </recommendedName>
</protein>
<dbReference type="AlphaFoldDB" id="Q70W29"/>
<organism evidence="4">
    <name type="scientific">Suberites domuncula</name>
    <name type="common">Sponge</name>
    <dbReference type="NCBI Taxonomy" id="55567"/>
    <lineage>
        <taxon>Eukaryota</taxon>
        <taxon>Metazoa</taxon>
        <taxon>Porifera</taxon>
        <taxon>Demospongiae</taxon>
        <taxon>Heteroscleromorpha</taxon>
        <taxon>Suberitida</taxon>
        <taxon>Suberitidae</taxon>
        <taxon>Suberites</taxon>
    </lineage>
</organism>
<reference evidence="4" key="1">
    <citation type="journal article" date="2003" name="Biomol. Eng.">
        <title>Origin of metazoan stem cell system in sponges: first approach to establish the model (Suberites domuncula).</title>
        <authorList>
            <person name="Mueller W.E.G."/>
            <person name="Korzhev M."/>
            <person name="Le Pennec G."/>
            <person name="Mueller I.M."/>
            <person name="Schroeder H.C."/>
        </authorList>
    </citation>
    <scope>NUCLEOTIDE SEQUENCE</scope>
</reference>
<feature type="region of interest" description="Disordered" evidence="3">
    <location>
        <begin position="180"/>
        <end position="202"/>
    </location>
</feature>
<dbReference type="EMBL" id="AJ519941">
    <property type="protein sequence ID" value="CAD58652.1"/>
    <property type="molecule type" value="mRNA"/>
</dbReference>
<name>Q70W29_SUBDO</name>
<evidence type="ECO:0000256" key="1">
    <source>
        <dbReference type="ARBA" id="ARBA00038228"/>
    </source>
</evidence>
<dbReference type="SUPFAM" id="SSF54637">
    <property type="entry name" value="Thioesterase/thiol ester dehydrase-isomerase"/>
    <property type="match status" value="1"/>
</dbReference>
<dbReference type="Pfam" id="PF13279">
    <property type="entry name" value="4HBT_2"/>
    <property type="match status" value="1"/>
</dbReference>
<dbReference type="PANTHER" id="PTHR12475:SF4">
    <property type="entry name" value="PROTEIN THEM6"/>
    <property type="match status" value="1"/>
</dbReference>
<accession>Q70W29</accession>
<sequence length="202" mass="23535">MISFILCGLFIALFAFVDVWYFVRGIHFVLQRLLASIMGQRRQRKHTEEDIFRVSCVRGIVLPSDLDMMWHMNNSKYLRELDFGRFKLFSRLFYPTVRKLKGSFALNAISIRYRRSLLLWQWFTIESKVLCWKDDGMYLEQRFIGDGDKFVYAIALIKFVVRGEGLTMDIVMETAVTGEISSPPSPPEVKGWIESISSPVRG</sequence>
<proteinExistence type="evidence at transcript level"/>
<dbReference type="InterPro" id="IPR029069">
    <property type="entry name" value="HotDog_dom_sf"/>
</dbReference>
<evidence type="ECO:0000256" key="2">
    <source>
        <dbReference type="ARBA" id="ARBA00041112"/>
    </source>
</evidence>
<dbReference type="CDD" id="cd00586">
    <property type="entry name" value="4HBT"/>
    <property type="match status" value="1"/>
</dbReference>